<name>A0A9P7D6K7_9AGAM</name>
<evidence type="ECO:0000313" key="3">
    <source>
        <dbReference type="Proteomes" id="UP000714275"/>
    </source>
</evidence>
<evidence type="ECO:0000313" key="2">
    <source>
        <dbReference type="EMBL" id="KAG1780481.1"/>
    </source>
</evidence>
<evidence type="ECO:0008006" key="4">
    <source>
        <dbReference type="Google" id="ProtNLM"/>
    </source>
</evidence>
<gene>
    <name evidence="2" type="ORF">EV702DRAFT_722653</name>
</gene>
<dbReference type="Proteomes" id="UP000714275">
    <property type="component" value="Unassembled WGS sequence"/>
</dbReference>
<dbReference type="AlphaFoldDB" id="A0A9P7D6K7"/>
<evidence type="ECO:0000256" key="1">
    <source>
        <dbReference type="SAM" id="SignalP"/>
    </source>
</evidence>
<accession>A0A9P7D6K7</accession>
<organism evidence="2 3">
    <name type="scientific">Suillus placidus</name>
    <dbReference type="NCBI Taxonomy" id="48579"/>
    <lineage>
        <taxon>Eukaryota</taxon>
        <taxon>Fungi</taxon>
        <taxon>Dikarya</taxon>
        <taxon>Basidiomycota</taxon>
        <taxon>Agaricomycotina</taxon>
        <taxon>Agaricomycetes</taxon>
        <taxon>Agaricomycetidae</taxon>
        <taxon>Boletales</taxon>
        <taxon>Suillineae</taxon>
        <taxon>Suillaceae</taxon>
        <taxon>Suillus</taxon>
    </lineage>
</organism>
<dbReference type="OrthoDB" id="10656883at2759"/>
<keyword evidence="3" id="KW-1185">Reference proteome</keyword>
<proteinExistence type="predicted"/>
<reference evidence="2" key="1">
    <citation type="journal article" date="2020" name="New Phytol.">
        <title>Comparative genomics reveals dynamic genome evolution in host specialist ectomycorrhizal fungi.</title>
        <authorList>
            <person name="Lofgren L.A."/>
            <person name="Nguyen N.H."/>
            <person name="Vilgalys R."/>
            <person name="Ruytinx J."/>
            <person name="Liao H.L."/>
            <person name="Branco S."/>
            <person name="Kuo A."/>
            <person name="LaButti K."/>
            <person name="Lipzen A."/>
            <person name="Andreopoulos W."/>
            <person name="Pangilinan J."/>
            <person name="Riley R."/>
            <person name="Hundley H."/>
            <person name="Na H."/>
            <person name="Barry K."/>
            <person name="Grigoriev I.V."/>
            <person name="Stajich J.E."/>
            <person name="Kennedy P.G."/>
        </authorList>
    </citation>
    <scope>NUCLEOTIDE SEQUENCE</scope>
    <source>
        <strain evidence="2">DOB743</strain>
    </source>
</reference>
<sequence length="165" mass="19142">MVFNFLVFLHSPAALPMCTVVPRARSVRTNTKNYYRKPSCTEFPGTLRLFGGWNVLQSYCASTLPVALCKLAIEIPIKPKFAKCMISWDEDDGLPRMSRRRFTITEICSHQGASTIVLVVKRRSNWIFPRGQVRPYYQLETREFFHFIRMPVSHNEFLRSCMITG</sequence>
<comment type="caution">
    <text evidence="2">The sequence shown here is derived from an EMBL/GenBank/DDBJ whole genome shotgun (WGS) entry which is preliminary data.</text>
</comment>
<feature type="chain" id="PRO_5040270314" description="Secreted protein" evidence="1">
    <location>
        <begin position="17"/>
        <end position="165"/>
    </location>
</feature>
<dbReference type="EMBL" id="JABBWD010000008">
    <property type="protein sequence ID" value="KAG1780481.1"/>
    <property type="molecule type" value="Genomic_DNA"/>
</dbReference>
<keyword evidence="1" id="KW-0732">Signal</keyword>
<protein>
    <recommendedName>
        <fullName evidence="4">Secreted protein</fullName>
    </recommendedName>
</protein>
<feature type="signal peptide" evidence="1">
    <location>
        <begin position="1"/>
        <end position="16"/>
    </location>
</feature>